<dbReference type="Pfam" id="PF00005">
    <property type="entry name" value="ABC_tran"/>
    <property type="match status" value="2"/>
</dbReference>
<dbReference type="PROSITE" id="PS50893">
    <property type="entry name" value="ABC_TRANSPORTER_2"/>
    <property type="match status" value="2"/>
</dbReference>
<keyword evidence="3" id="KW-0175">Coiled coil</keyword>
<name>A0A1G8H6Z3_9FLAO</name>
<dbReference type="PROSITE" id="PS00211">
    <property type="entry name" value="ABC_TRANSPORTER_1"/>
    <property type="match status" value="1"/>
</dbReference>
<dbReference type="InterPro" id="IPR051309">
    <property type="entry name" value="ABCF_ATPase"/>
</dbReference>
<dbReference type="AlphaFoldDB" id="A0A1G8H6Z3"/>
<dbReference type="GO" id="GO:0005524">
    <property type="term" value="F:ATP binding"/>
    <property type="evidence" value="ECO:0007669"/>
    <property type="project" value="UniProtKB-KW"/>
</dbReference>
<dbReference type="EMBL" id="FNDQ01000045">
    <property type="protein sequence ID" value="SDI02402.1"/>
    <property type="molecule type" value="Genomic_DNA"/>
</dbReference>
<evidence type="ECO:0000256" key="1">
    <source>
        <dbReference type="ARBA" id="ARBA00022741"/>
    </source>
</evidence>
<dbReference type="InterPro" id="IPR017871">
    <property type="entry name" value="ABC_transporter-like_CS"/>
</dbReference>
<dbReference type="CDD" id="cd03221">
    <property type="entry name" value="ABCF_EF-3"/>
    <property type="match status" value="2"/>
</dbReference>
<feature type="domain" description="ABC transporter" evidence="4">
    <location>
        <begin position="338"/>
        <end position="529"/>
    </location>
</feature>
<reference evidence="6" key="1">
    <citation type="submission" date="2016-10" db="EMBL/GenBank/DDBJ databases">
        <authorList>
            <person name="Varghese N."/>
            <person name="Submissions S."/>
        </authorList>
    </citation>
    <scope>NUCLEOTIDE SEQUENCE [LARGE SCALE GENOMIC DNA]</scope>
    <source>
        <strain evidence="6">DSM 23313</strain>
    </source>
</reference>
<dbReference type="NCBIfam" id="NF000355">
    <property type="entry name" value="ribo_prot_ABC_F"/>
    <property type="match status" value="1"/>
</dbReference>
<evidence type="ECO:0000259" key="4">
    <source>
        <dbReference type="PROSITE" id="PS50893"/>
    </source>
</evidence>
<dbReference type="InterPro" id="IPR027417">
    <property type="entry name" value="P-loop_NTPase"/>
</dbReference>
<dbReference type="RefSeq" id="WP_090410526.1">
    <property type="nucleotide sequence ID" value="NZ_FNDQ01000045.1"/>
</dbReference>
<dbReference type="InterPro" id="IPR003439">
    <property type="entry name" value="ABC_transporter-like_ATP-bd"/>
</dbReference>
<dbReference type="SUPFAM" id="SSF52540">
    <property type="entry name" value="P-loop containing nucleoside triphosphate hydrolases"/>
    <property type="match status" value="2"/>
</dbReference>
<feature type="domain" description="ABC transporter" evidence="4">
    <location>
        <begin position="2"/>
        <end position="235"/>
    </location>
</feature>
<keyword evidence="2" id="KW-0067">ATP-binding</keyword>
<dbReference type="PANTHER" id="PTHR42855">
    <property type="entry name" value="ABC TRANSPORTER ATP-BINDING SUBUNIT"/>
    <property type="match status" value="1"/>
</dbReference>
<evidence type="ECO:0000313" key="6">
    <source>
        <dbReference type="Proteomes" id="UP000243588"/>
    </source>
</evidence>
<dbReference type="SMART" id="SM00382">
    <property type="entry name" value="AAA"/>
    <property type="match status" value="2"/>
</dbReference>
<dbReference type="InterPro" id="IPR003593">
    <property type="entry name" value="AAA+_ATPase"/>
</dbReference>
<dbReference type="GO" id="GO:0016887">
    <property type="term" value="F:ATP hydrolysis activity"/>
    <property type="evidence" value="ECO:0007669"/>
    <property type="project" value="InterPro"/>
</dbReference>
<dbReference type="Proteomes" id="UP000243588">
    <property type="component" value="Unassembled WGS sequence"/>
</dbReference>
<gene>
    <name evidence="5" type="ORF">SAMN05421818_1453</name>
</gene>
<proteinExistence type="predicted"/>
<protein>
    <submittedName>
        <fullName evidence="5">ATPase components of ABC transporters with duplicated ATPase domains</fullName>
    </submittedName>
</protein>
<dbReference type="PANTHER" id="PTHR42855:SF2">
    <property type="entry name" value="DRUG RESISTANCE ABC TRANSPORTER,ATP-BINDING PROTEIN"/>
    <property type="match status" value="1"/>
</dbReference>
<dbReference type="FunFam" id="3.40.50.300:FF:001320">
    <property type="entry name" value="Heme ABC transporter ATP-binding protein"/>
    <property type="match status" value="1"/>
</dbReference>
<dbReference type="STRING" id="702745.SAMN05421818_1453"/>
<keyword evidence="6" id="KW-1185">Reference proteome</keyword>
<keyword evidence="1" id="KW-0547">Nucleotide-binding</keyword>
<evidence type="ECO:0000313" key="5">
    <source>
        <dbReference type="EMBL" id="SDI02402.1"/>
    </source>
</evidence>
<accession>A0A1G8H6Z3</accession>
<organism evidence="5 6">
    <name type="scientific">Myroides phaeus</name>
    <dbReference type="NCBI Taxonomy" id="702745"/>
    <lineage>
        <taxon>Bacteria</taxon>
        <taxon>Pseudomonadati</taxon>
        <taxon>Bacteroidota</taxon>
        <taxon>Flavobacteriia</taxon>
        <taxon>Flavobacteriales</taxon>
        <taxon>Flavobacteriaceae</taxon>
        <taxon>Myroides</taxon>
    </lineage>
</organism>
<feature type="coiled-coil region" evidence="3">
    <location>
        <begin position="224"/>
        <end position="258"/>
    </location>
</feature>
<evidence type="ECO:0000256" key="3">
    <source>
        <dbReference type="SAM" id="Coils"/>
    </source>
</evidence>
<evidence type="ECO:0000256" key="2">
    <source>
        <dbReference type="ARBA" id="ARBA00022840"/>
    </source>
</evidence>
<sequence>MLTIQNLSYSHPNKNTLFTNLSMTVNHSDKIALIGNNGVGKSTLLKLIAKELEPDDGQISSETKPYYIPQIFGQFNDLTIAQALQVETKLNALHEILNGSVDEKNYSLLNDDWTIEEKCQEALSYWDISDLSLSQKLSELSGGQKTKVFLAGIFIHQPSFVLLDEPSNHLDKSSRDLLYDFIQTSRATFIIVSHDRELLQLLNPICELNRNEIKVYGGNYEFYKEQKEIEQNALSQDIQSKEKALRKAKEKERKTIERQQKLDVRAKKNLGKAGLPKIVSDAWKNNAERSSAKIAGVHSDKINGIKEELQDLRLSVSDIEQMKFEFDSSNLHKGKNLFIAENINFAYRTGGLLWEKPLNIQIVSGERIAINGKNGTGKTTLIQIILGKLKPTEGKIFIAESHSVYIDQDYSLINNHLQIYEQAQEFNQTGLQEHEVKIRLDRFLFSKDDWDKPCHTLSGGERMRLMLCCLNIANQSPDIIILDEPTNNLDLQNIEILTNAINEYEGTLIVISHDKTFLQEINIERTIELMK</sequence>
<dbReference type="Gene3D" id="3.40.50.300">
    <property type="entry name" value="P-loop containing nucleotide triphosphate hydrolases"/>
    <property type="match status" value="2"/>
</dbReference>